<name>B8MN78_TALSN</name>
<accession>B8MN78</accession>
<keyword evidence="2" id="KW-0645">Protease</keyword>
<dbReference type="PROSITE" id="PS50994">
    <property type="entry name" value="INTEGRASE"/>
    <property type="match status" value="1"/>
</dbReference>
<dbReference type="InterPro" id="IPR041588">
    <property type="entry name" value="Integrase_H2C2"/>
</dbReference>
<dbReference type="InterPro" id="IPR050951">
    <property type="entry name" value="Retrovirus_Pol_polyprotein"/>
</dbReference>
<dbReference type="Pfam" id="PF00385">
    <property type="entry name" value="Chromo"/>
    <property type="match status" value="1"/>
</dbReference>
<evidence type="ECO:0000256" key="5">
    <source>
        <dbReference type="ARBA" id="ARBA00022801"/>
    </source>
</evidence>
<keyword evidence="5" id="KW-0378">Hydrolase</keyword>
<evidence type="ECO:0000259" key="15">
    <source>
        <dbReference type="PROSITE" id="PS50994"/>
    </source>
</evidence>
<evidence type="ECO:0000256" key="10">
    <source>
        <dbReference type="ARBA" id="ARBA00022932"/>
    </source>
</evidence>
<dbReference type="PANTHER" id="PTHR37984:SF15">
    <property type="entry name" value="INTEGRASE CATALYTIC DOMAIN-CONTAINING PROTEIN"/>
    <property type="match status" value="1"/>
</dbReference>
<keyword evidence="4" id="KW-0064">Aspartyl protease</keyword>
<dbReference type="InterPro" id="IPR056924">
    <property type="entry name" value="SH3_Tf2-1"/>
</dbReference>
<keyword evidence="12" id="KW-0233">DNA recombination</keyword>
<sequence>MLAIVGAFKHWRHYLKGTQWCYYLTSYDFVIKWRSGSTNPADALSRRPDYIRQNQKDDPEDSSLRLLMTLGVKIARVQQICTSYRRRVMQSRDNENPQGSEEEKTCKVSEESTQASEKPQDMVTCVYDSESGRQVQVCPGPLGPSCVLTQKVTRQRARQAVLNEAPRQEPSEGLRQLVAAAQMEDAFYMRVDKDLSEGDSTRLHYGCTSDGVLLYKGRILVPNQRSLVHEILRLHHDEPSARHWGIQKTLDLLQRKFKWEGMRQDVEEYLSRPWKEISMDFITQLPVSKVGTEEYNTILTVVDRYTKMAIFLPVQDTIDAAEMAELLHKEVELRYGCPSGIVSDRDSRITTAFTYNNSMNHTLCVSPFKALYGFDPEFHIDVADNVLEGEIPTAKDHIQKLHKLRQGLRDQLNTARQRQIEYYNKRHTPKTFKRGSLVKLSTRNLKLKNKKLQPRFVGPFRITEVIGSQAYRLALPQQYSRLHDVFLIQLLKEYHPRKKQEIMPLPELEDNPEEYKVEEIQDKRMIKGKVHYLIKWTGWPSEYNQWIPEDDMNAPRLIQGFKKSRKRKRR</sequence>
<dbReference type="GO" id="GO:0003677">
    <property type="term" value="F:DNA binding"/>
    <property type="evidence" value="ECO:0007669"/>
    <property type="project" value="UniProtKB-KW"/>
</dbReference>
<dbReference type="Pfam" id="PF17921">
    <property type="entry name" value="Integrase_H2C2"/>
    <property type="match status" value="1"/>
</dbReference>
<feature type="domain" description="Integrase catalytic" evidence="15">
    <location>
        <begin position="269"/>
        <end position="450"/>
    </location>
</feature>
<keyword evidence="11" id="KW-0238">DNA-binding</keyword>
<dbReference type="OrthoDB" id="4365070at2759"/>
<dbReference type="GO" id="GO:0046872">
    <property type="term" value="F:metal ion binding"/>
    <property type="evidence" value="ECO:0007669"/>
    <property type="project" value="UniProtKB-KW"/>
</dbReference>
<keyword evidence="8" id="KW-0229">DNA integration</keyword>
<keyword evidence="9" id="KW-0695">RNA-directed DNA polymerase</keyword>
<dbReference type="Pfam" id="PF24626">
    <property type="entry name" value="SH3_Tf2-1"/>
    <property type="match status" value="1"/>
</dbReference>
<dbReference type="SMART" id="SM00298">
    <property type="entry name" value="CHROMO"/>
    <property type="match status" value="1"/>
</dbReference>
<proteinExistence type="predicted"/>
<evidence type="ECO:0000256" key="13">
    <source>
        <dbReference type="SAM" id="MobiDB-lite"/>
    </source>
</evidence>
<dbReference type="AlphaFoldDB" id="B8MN78"/>
<keyword evidence="6" id="KW-0460">Magnesium</keyword>
<keyword evidence="10" id="KW-0239">DNA-directed DNA polymerase</keyword>
<dbReference type="GO" id="GO:0004190">
    <property type="term" value="F:aspartic-type endopeptidase activity"/>
    <property type="evidence" value="ECO:0007669"/>
    <property type="project" value="UniProtKB-KW"/>
</dbReference>
<dbReference type="Proteomes" id="UP000001745">
    <property type="component" value="Unassembled WGS sequence"/>
</dbReference>
<dbReference type="GO" id="GO:0006508">
    <property type="term" value="P:proteolysis"/>
    <property type="evidence" value="ECO:0007669"/>
    <property type="project" value="UniProtKB-KW"/>
</dbReference>
<dbReference type="GO" id="GO:0005634">
    <property type="term" value="C:nucleus"/>
    <property type="evidence" value="ECO:0007669"/>
    <property type="project" value="UniProtKB-ARBA"/>
</dbReference>
<evidence type="ECO:0000256" key="9">
    <source>
        <dbReference type="ARBA" id="ARBA00022918"/>
    </source>
</evidence>
<dbReference type="GO" id="GO:0003964">
    <property type="term" value="F:RNA-directed DNA polymerase activity"/>
    <property type="evidence" value="ECO:0007669"/>
    <property type="project" value="UniProtKB-KW"/>
</dbReference>
<evidence type="ECO:0000256" key="2">
    <source>
        <dbReference type="ARBA" id="ARBA00022670"/>
    </source>
</evidence>
<keyword evidence="10" id="KW-0808">Transferase</keyword>
<dbReference type="GO" id="GO:0003723">
    <property type="term" value="F:RNA binding"/>
    <property type="evidence" value="ECO:0007669"/>
    <property type="project" value="UniProtKB-KW"/>
</dbReference>
<evidence type="ECO:0000313" key="16">
    <source>
        <dbReference type="EMBL" id="EED14527.1"/>
    </source>
</evidence>
<dbReference type="Gene3D" id="3.30.420.10">
    <property type="entry name" value="Ribonuclease H-like superfamily/Ribonuclease H"/>
    <property type="match status" value="1"/>
</dbReference>
<dbReference type="VEuPathDB" id="FungiDB:TSTA_107340"/>
<reference evidence="17" key="1">
    <citation type="journal article" date="2015" name="Genome Announc.">
        <title>Genome sequence of the AIDS-associated pathogen Penicillium marneffei (ATCC18224) and its near taxonomic relative Talaromyces stipitatus (ATCC10500).</title>
        <authorList>
            <person name="Nierman W.C."/>
            <person name="Fedorova-Abrams N.D."/>
            <person name="Andrianopoulos A."/>
        </authorList>
    </citation>
    <scope>NUCLEOTIDE SEQUENCE [LARGE SCALE GENOMIC DNA]</scope>
    <source>
        <strain evidence="17">ATCC 10500 / CBS 375.48 / QM 6759 / NRRL 1006</strain>
    </source>
</reference>
<evidence type="ECO:0000259" key="14">
    <source>
        <dbReference type="PROSITE" id="PS50013"/>
    </source>
</evidence>
<dbReference type="EMBL" id="EQ962658">
    <property type="protein sequence ID" value="EED14527.1"/>
    <property type="molecule type" value="Genomic_DNA"/>
</dbReference>
<dbReference type="GO" id="GO:0003887">
    <property type="term" value="F:DNA-directed DNA polymerase activity"/>
    <property type="evidence" value="ECO:0007669"/>
    <property type="project" value="UniProtKB-KW"/>
</dbReference>
<evidence type="ECO:0000256" key="1">
    <source>
        <dbReference type="ARBA" id="ARBA00011353"/>
    </source>
</evidence>
<dbReference type="RefSeq" id="XP_002486765.1">
    <property type="nucleotide sequence ID" value="XM_002486720.1"/>
</dbReference>
<dbReference type="SUPFAM" id="SSF53098">
    <property type="entry name" value="Ribonuclease H-like"/>
    <property type="match status" value="1"/>
</dbReference>
<evidence type="ECO:0000256" key="4">
    <source>
        <dbReference type="ARBA" id="ARBA00022750"/>
    </source>
</evidence>
<dbReference type="CDD" id="cd18974">
    <property type="entry name" value="CD_POL_like"/>
    <property type="match status" value="1"/>
</dbReference>
<feature type="domain" description="Chromo" evidence="14">
    <location>
        <begin position="515"/>
        <end position="570"/>
    </location>
</feature>
<evidence type="ECO:0000256" key="11">
    <source>
        <dbReference type="ARBA" id="ARBA00023125"/>
    </source>
</evidence>
<dbReference type="GO" id="GO:0006310">
    <property type="term" value="P:DNA recombination"/>
    <property type="evidence" value="ECO:0007669"/>
    <property type="project" value="UniProtKB-KW"/>
</dbReference>
<dbReference type="Gene3D" id="1.10.340.70">
    <property type="match status" value="1"/>
</dbReference>
<evidence type="ECO:0000313" key="17">
    <source>
        <dbReference type="Proteomes" id="UP000001745"/>
    </source>
</evidence>
<keyword evidence="10" id="KW-0548">Nucleotidyltransferase</keyword>
<evidence type="ECO:0000256" key="7">
    <source>
        <dbReference type="ARBA" id="ARBA00022884"/>
    </source>
</evidence>
<dbReference type="InterPro" id="IPR016197">
    <property type="entry name" value="Chromo-like_dom_sf"/>
</dbReference>
<feature type="compositionally biased region" description="Basic and acidic residues" evidence="13">
    <location>
        <begin position="90"/>
        <end position="110"/>
    </location>
</feature>
<dbReference type="SUPFAM" id="SSF54160">
    <property type="entry name" value="Chromo domain-like"/>
    <property type="match status" value="1"/>
</dbReference>
<dbReference type="InterPro" id="IPR000953">
    <property type="entry name" value="Chromo/chromo_shadow_dom"/>
</dbReference>
<dbReference type="PANTHER" id="PTHR37984">
    <property type="entry name" value="PROTEIN CBG26694"/>
    <property type="match status" value="1"/>
</dbReference>
<organism evidence="16 17">
    <name type="scientific">Talaromyces stipitatus (strain ATCC 10500 / CBS 375.48 / QM 6759 / NRRL 1006)</name>
    <name type="common">Penicillium stipitatum</name>
    <dbReference type="NCBI Taxonomy" id="441959"/>
    <lineage>
        <taxon>Eukaryota</taxon>
        <taxon>Fungi</taxon>
        <taxon>Dikarya</taxon>
        <taxon>Ascomycota</taxon>
        <taxon>Pezizomycotina</taxon>
        <taxon>Eurotiomycetes</taxon>
        <taxon>Eurotiomycetidae</taxon>
        <taxon>Eurotiales</taxon>
        <taxon>Trichocomaceae</taxon>
        <taxon>Talaromyces</taxon>
        <taxon>Talaromyces sect. Talaromyces</taxon>
    </lineage>
</organism>
<evidence type="ECO:0000256" key="12">
    <source>
        <dbReference type="ARBA" id="ARBA00023172"/>
    </source>
</evidence>
<gene>
    <name evidence="16" type="ORF">TSTA_107340</name>
</gene>
<dbReference type="InParanoid" id="B8MN78"/>
<evidence type="ECO:0000256" key="6">
    <source>
        <dbReference type="ARBA" id="ARBA00022842"/>
    </source>
</evidence>
<comment type="subunit">
    <text evidence="1">Component of the NuA4 histone acetyltransferase complex.</text>
</comment>
<dbReference type="Gene3D" id="2.40.50.40">
    <property type="match status" value="1"/>
</dbReference>
<keyword evidence="17" id="KW-1185">Reference proteome</keyword>
<protein>
    <submittedName>
        <fullName evidence="16">Gag/polymerase/env polyprotein, putative</fullName>
    </submittedName>
</protein>
<dbReference type="eggNOG" id="KOG0017">
    <property type="taxonomic scope" value="Eukaryota"/>
</dbReference>
<dbReference type="InterPro" id="IPR036397">
    <property type="entry name" value="RNaseH_sf"/>
</dbReference>
<dbReference type="OMA" id="IACHKSI"/>
<dbReference type="PhylomeDB" id="B8MN78"/>
<dbReference type="InterPro" id="IPR012337">
    <property type="entry name" value="RNaseH-like_sf"/>
</dbReference>
<evidence type="ECO:0000256" key="3">
    <source>
        <dbReference type="ARBA" id="ARBA00022723"/>
    </source>
</evidence>
<dbReference type="STRING" id="441959.B8MN78"/>
<dbReference type="HOGENOM" id="CLU_478307_0_0_1"/>
<keyword evidence="7" id="KW-0694">RNA-binding</keyword>
<dbReference type="InterPro" id="IPR023780">
    <property type="entry name" value="Chromo_domain"/>
</dbReference>
<feature type="region of interest" description="Disordered" evidence="13">
    <location>
        <begin position="88"/>
        <end position="119"/>
    </location>
</feature>
<dbReference type="GeneID" id="8106763"/>
<dbReference type="PROSITE" id="PS50013">
    <property type="entry name" value="CHROMO_2"/>
    <property type="match status" value="1"/>
</dbReference>
<keyword evidence="3" id="KW-0479">Metal-binding</keyword>
<evidence type="ECO:0000256" key="8">
    <source>
        <dbReference type="ARBA" id="ARBA00022908"/>
    </source>
</evidence>
<dbReference type="GO" id="GO:0015074">
    <property type="term" value="P:DNA integration"/>
    <property type="evidence" value="ECO:0007669"/>
    <property type="project" value="UniProtKB-KW"/>
</dbReference>
<dbReference type="GO" id="GO:0006338">
    <property type="term" value="P:chromatin remodeling"/>
    <property type="evidence" value="ECO:0007669"/>
    <property type="project" value="UniProtKB-ARBA"/>
</dbReference>
<dbReference type="InterPro" id="IPR001584">
    <property type="entry name" value="Integrase_cat-core"/>
</dbReference>